<dbReference type="InterPro" id="IPR024532">
    <property type="entry name" value="DUF3830"/>
</dbReference>
<proteinExistence type="predicted"/>
<reference evidence="2" key="1">
    <citation type="submission" date="2018-12" db="EMBL/GenBank/DDBJ databases">
        <title>Tengunoibacter tsumagoiensis gen. nov., sp. nov., Dictyobacter kobayashii sp. nov., D. alpinus sp. nov., and D. joshuensis sp. nov. and description of Dictyobacteraceae fam. nov. within the order Ktedonobacterales isolated from Tengu-no-mugimeshi.</title>
        <authorList>
            <person name="Wang C.M."/>
            <person name="Zheng Y."/>
            <person name="Sakai Y."/>
            <person name="Toyoda A."/>
            <person name="Minakuchi Y."/>
            <person name="Abe K."/>
            <person name="Yokota A."/>
            <person name="Yabe S."/>
        </authorList>
    </citation>
    <scope>NUCLEOTIDE SEQUENCE [LARGE SCALE GENOMIC DNA]</scope>
    <source>
        <strain evidence="2">S-27</strain>
    </source>
</reference>
<dbReference type="RefSeq" id="WP_126602339.1">
    <property type="nucleotide sequence ID" value="NZ_BIFQ01000002.1"/>
</dbReference>
<evidence type="ECO:0000313" key="1">
    <source>
        <dbReference type="EMBL" id="GCE09685.1"/>
    </source>
</evidence>
<comment type="caution">
    <text evidence="1">The sequence shown here is derived from an EMBL/GenBank/DDBJ whole genome shotgun (WGS) entry which is preliminary data.</text>
</comment>
<dbReference type="Proteomes" id="UP000287224">
    <property type="component" value="Unassembled WGS sequence"/>
</dbReference>
<keyword evidence="2" id="KW-1185">Reference proteome</keyword>
<evidence type="ECO:0000313" key="2">
    <source>
        <dbReference type="Proteomes" id="UP000287224"/>
    </source>
</evidence>
<name>A0A401ZS42_9CHLR</name>
<dbReference type="OrthoDB" id="2082589at2"/>
<dbReference type="EMBL" id="BIFQ01000002">
    <property type="protein sequence ID" value="GCE09685.1"/>
    <property type="molecule type" value="Genomic_DNA"/>
</dbReference>
<gene>
    <name evidence="1" type="ORF">KDAU_70140</name>
</gene>
<accession>A0A401ZS42</accession>
<dbReference type="AlphaFoldDB" id="A0A401ZS42"/>
<dbReference type="Pfam" id="PF12903">
    <property type="entry name" value="DUF3830"/>
    <property type="match status" value="1"/>
</dbReference>
<protein>
    <recommendedName>
        <fullName evidence="3">Cyclophilin-like superfamily protein</fullName>
    </recommendedName>
</protein>
<evidence type="ECO:0008006" key="3">
    <source>
        <dbReference type="Google" id="ProtNLM"/>
    </source>
</evidence>
<organism evidence="1 2">
    <name type="scientific">Dictyobacter aurantiacus</name>
    <dbReference type="NCBI Taxonomy" id="1936993"/>
    <lineage>
        <taxon>Bacteria</taxon>
        <taxon>Bacillati</taxon>
        <taxon>Chloroflexota</taxon>
        <taxon>Ktedonobacteria</taxon>
        <taxon>Ktedonobacterales</taxon>
        <taxon>Dictyobacteraceae</taxon>
        <taxon>Dictyobacter</taxon>
    </lineage>
</organism>
<sequence length="138" mass="15315">MQRLKIIAGPFEFVARMEDEMAPKTCAAFSRLLPFRNKIIQARWSGESAWIPLGDLDVGLGFENHTSHPGAGQILLYPGGYSETEILFPYGSTCFASKMGQLAGNHFLTIIEGSEQLHDLGRLVLWEGAQDILFTRAE</sequence>
<dbReference type="Gene3D" id="2.40.100.20">
    <property type="match status" value="1"/>
</dbReference>